<dbReference type="Proteomes" id="UP001439008">
    <property type="component" value="Unassembled WGS sequence"/>
</dbReference>
<proteinExistence type="predicted"/>
<accession>A0ABV2ATR6</accession>
<evidence type="ECO:0000313" key="3">
    <source>
        <dbReference type="EMBL" id="MES1922793.1"/>
    </source>
</evidence>
<reference evidence="3 4" key="1">
    <citation type="journal article" date="2024" name="BMC Biol.">
        <title>Comparative genomics of Ascetosporea gives new insight into the evolutionary basis for animal parasitism in Rhizaria.</title>
        <authorList>
            <person name="Hiltunen Thoren M."/>
            <person name="Onut-Brannstrom I."/>
            <person name="Alfjorden A."/>
            <person name="Peckova H."/>
            <person name="Swords F."/>
            <person name="Hooper C."/>
            <person name="Holzer A.S."/>
            <person name="Bass D."/>
            <person name="Burki F."/>
        </authorList>
    </citation>
    <scope>NUCLEOTIDE SEQUENCE [LARGE SCALE GENOMIC DNA]</scope>
    <source>
        <strain evidence="3">20-A016</strain>
    </source>
</reference>
<organism evidence="3 4">
    <name type="scientific">Bonamia ostreae</name>
    <dbReference type="NCBI Taxonomy" id="126728"/>
    <lineage>
        <taxon>Eukaryota</taxon>
        <taxon>Sar</taxon>
        <taxon>Rhizaria</taxon>
        <taxon>Endomyxa</taxon>
        <taxon>Ascetosporea</taxon>
        <taxon>Haplosporida</taxon>
        <taxon>Bonamia</taxon>
    </lineage>
</organism>
<dbReference type="EMBL" id="JBDODL010003731">
    <property type="protein sequence ID" value="MES1922793.1"/>
    <property type="molecule type" value="Genomic_DNA"/>
</dbReference>
<feature type="non-terminal residue" evidence="3">
    <location>
        <position position="1"/>
    </location>
</feature>
<name>A0ABV2ATR6_9EUKA</name>
<comment type="caution">
    <text evidence="3">The sequence shown here is derived from an EMBL/GenBank/DDBJ whole genome shotgun (WGS) entry which is preliminary data.</text>
</comment>
<keyword evidence="1" id="KW-0812">Transmembrane</keyword>
<feature type="non-terminal residue" evidence="3">
    <location>
        <position position="221"/>
    </location>
</feature>
<feature type="chain" id="PRO_5046828867" evidence="2">
    <location>
        <begin position="21"/>
        <end position="221"/>
    </location>
</feature>
<evidence type="ECO:0000313" key="4">
    <source>
        <dbReference type="Proteomes" id="UP001439008"/>
    </source>
</evidence>
<protein>
    <submittedName>
        <fullName evidence="3">Uncharacterized protein</fullName>
    </submittedName>
</protein>
<keyword evidence="1" id="KW-1133">Transmembrane helix</keyword>
<sequence>KVCLLVFLLITPFILHSGRTRNLITHGNFDYYDSFEPWTLLYNGKEVNCLKQKPNFLPNSPLCWLSITSGEHNVKDLTILIPEKGDVKLKQTTKIKSASKSLYAFTSIMSITKSPKEKTLARMIVIQKDENGVILRTTKSDKESLSTEKTLYEVEFKVDKNTKIFDFEIELESMGAVELNNYKIETLMPIDVKQISVIILSSLLFGIFSIWAVQYLRDRNE</sequence>
<keyword evidence="1" id="KW-0472">Membrane</keyword>
<feature type="transmembrane region" description="Helical" evidence="1">
    <location>
        <begin position="195"/>
        <end position="216"/>
    </location>
</feature>
<evidence type="ECO:0000256" key="1">
    <source>
        <dbReference type="SAM" id="Phobius"/>
    </source>
</evidence>
<gene>
    <name evidence="3" type="ORF">MHBO_004317</name>
</gene>
<evidence type="ECO:0000256" key="2">
    <source>
        <dbReference type="SAM" id="SignalP"/>
    </source>
</evidence>
<keyword evidence="4" id="KW-1185">Reference proteome</keyword>
<feature type="signal peptide" evidence="2">
    <location>
        <begin position="1"/>
        <end position="20"/>
    </location>
</feature>
<keyword evidence="2" id="KW-0732">Signal</keyword>